<keyword evidence="3 6" id="KW-0378">Hydrolase</keyword>
<dbReference type="PANTHER" id="PTHR32060:SF30">
    <property type="entry name" value="CARBOXY-TERMINAL PROCESSING PROTEASE CTPA"/>
    <property type="match status" value="1"/>
</dbReference>
<dbReference type="PROSITE" id="PS50106">
    <property type="entry name" value="PDZ"/>
    <property type="match status" value="1"/>
</dbReference>
<gene>
    <name evidence="6" type="ORF">CARN1_2061</name>
</gene>
<reference evidence="6" key="1">
    <citation type="submission" date="2009-10" db="EMBL/GenBank/DDBJ databases">
        <title>Diversity of trophic interactions inside an arsenic-rich microbial ecosystem.</title>
        <authorList>
            <person name="Bertin P.N."/>
            <person name="Heinrich-Salmeron A."/>
            <person name="Pelletier E."/>
            <person name="Goulhen-Chollet F."/>
            <person name="Arsene-Ploetze F."/>
            <person name="Gallien S."/>
            <person name="Calteau A."/>
            <person name="Vallenet D."/>
            <person name="Casiot C."/>
            <person name="Chane-Woon-Ming B."/>
            <person name="Giloteaux L."/>
            <person name="Barakat M."/>
            <person name="Bonnefoy V."/>
            <person name="Bruneel O."/>
            <person name="Chandler M."/>
            <person name="Cleiss J."/>
            <person name="Duran R."/>
            <person name="Elbaz-Poulichet F."/>
            <person name="Fonknechten N."/>
            <person name="Lauga B."/>
            <person name="Mornico D."/>
            <person name="Ortet P."/>
            <person name="Schaeffer C."/>
            <person name="Siguier P."/>
            <person name="Alexander Thil Smith A."/>
            <person name="Van Dorsselaer A."/>
            <person name="Weissenbach J."/>
            <person name="Medigue C."/>
            <person name="Le Paslier D."/>
        </authorList>
    </citation>
    <scope>NUCLEOTIDE SEQUENCE</scope>
</reference>
<dbReference type="NCBIfam" id="TIGR00225">
    <property type="entry name" value="prc"/>
    <property type="match status" value="1"/>
</dbReference>
<keyword evidence="2" id="KW-0645">Protease</keyword>
<dbReference type="PANTHER" id="PTHR32060">
    <property type="entry name" value="TAIL-SPECIFIC PROTEASE"/>
    <property type="match status" value="1"/>
</dbReference>
<comment type="similarity">
    <text evidence="1">Belongs to the peptidase S41A family.</text>
</comment>
<dbReference type="InterPro" id="IPR005151">
    <property type="entry name" value="Tail-specific_protease"/>
</dbReference>
<evidence type="ECO:0000256" key="4">
    <source>
        <dbReference type="ARBA" id="ARBA00022825"/>
    </source>
</evidence>
<dbReference type="GO" id="GO:0006508">
    <property type="term" value="P:proteolysis"/>
    <property type="evidence" value="ECO:0007669"/>
    <property type="project" value="UniProtKB-KW"/>
</dbReference>
<accession>E6PCJ0</accession>
<comment type="caution">
    <text evidence="6">The sequence shown here is derived from an EMBL/GenBank/DDBJ whole genome shotgun (WGS) entry which is preliminary data.</text>
</comment>
<keyword evidence="4" id="KW-0720">Serine protease</keyword>
<dbReference type="GO" id="GO:0030288">
    <property type="term" value="C:outer membrane-bounded periplasmic space"/>
    <property type="evidence" value="ECO:0007669"/>
    <property type="project" value="TreeGrafter"/>
</dbReference>
<dbReference type="GO" id="GO:0004252">
    <property type="term" value="F:serine-type endopeptidase activity"/>
    <property type="evidence" value="ECO:0007669"/>
    <property type="project" value="UniProtKB-EC"/>
</dbReference>
<dbReference type="SUPFAM" id="SSF50156">
    <property type="entry name" value="PDZ domain-like"/>
    <property type="match status" value="1"/>
</dbReference>
<dbReference type="EC" id="3.4.21.102" evidence="6"/>
<evidence type="ECO:0000313" key="6">
    <source>
        <dbReference type="EMBL" id="CBH74174.1"/>
    </source>
</evidence>
<dbReference type="AlphaFoldDB" id="E6PCJ0"/>
<evidence type="ECO:0000256" key="1">
    <source>
        <dbReference type="ARBA" id="ARBA00009179"/>
    </source>
</evidence>
<organism evidence="6">
    <name type="scientific">mine drainage metagenome</name>
    <dbReference type="NCBI Taxonomy" id="410659"/>
    <lineage>
        <taxon>unclassified sequences</taxon>
        <taxon>metagenomes</taxon>
        <taxon>ecological metagenomes</taxon>
    </lineage>
</organism>
<name>E6PCJ0_9ZZZZ</name>
<dbReference type="GO" id="GO:0007165">
    <property type="term" value="P:signal transduction"/>
    <property type="evidence" value="ECO:0007669"/>
    <property type="project" value="TreeGrafter"/>
</dbReference>
<proteinExistence type="inferred from homology"/>
<dbReference type="Gene3D" id="3.30.750.44">
    <property type="match status" value="1"/>
</dbReference>
<sequence length="401" mass="43303">MLTTVPFKPLSAQRLLDVARHALEARAKERGVVLSLFPATASTPEVDVSALDDEIETIAGLTHDDARADAYLTIRAMAAAFHDPYTVFWDPEQMLAFQHELDPQRTVGVGLELRRSRAGIVVAYVVPETPADRVDVRVGDRIPSIDGKSTHDLGSTAAEALFAGKVGTPVSITVERTGEREQTFTLDRALYRPPTVTSRMLPDRIGYVAVSAFGEATPEEFDDALHRLVAAGARGLVFDLRNDGGGFVSSAVEIASDFLGRQPLMVIERRDRAPATIHGENDAPVHLPMIVLVNGNTASASEITAGALQDDRAAELIGTQTFGKGVMQELDPLPDGAALKITTAHYLTPLHRDINKRGLTPNIRVSGAQVRRIGELSHDPQLQAAMHALLAQLVARAHAHR</sequence>
<evidence type="ECO:0000256" key="2">
    <source>
        <dbReference type="ARBA" id="ARBA00022670"/>
    </source>
</evidence>
<feature type="domain" description="PDZ" evidence="5">
    <location>
        <begin position="94"/>
        <end position="153"/>
    </location>
</feature>
<evidence type="ECO:0000256" key="3">
    <source>
        <dbReference type="ARBA" id="ARBA00022801"/>
    </source>
</evidence>
<dbReference type="SUPFAM" id="SSF52096">
    <property type="entry name" value="ClpP/crotonase"/>
    <property type="match status" value="1"/>
</dbReference>
<dbReference type="InterPro" id="IPR036034">
    <property type="entry name" value="PDZ_sf"/>
</dbReference>
<protein>
    <submittedName>
        <fullName evidence="6">Putative C-terminal processing peptidase</fullName>
        <ecNumber evidence="6">3.4.21.102</ecNumber>
    </submittedName>
</protein>
<dbReference type="InterPro" id="IPR004447">
    <property type="entry name" value="Peptidase_S41A"/>
</dbReference>
<dbReference type="Pfam" id="PF13180">
    <property type="entry name" value="PDZ_2"/>
    <property type="match status" value="1"/>
</dbReference>
<dbReference type="SMART" id="SM00228">
    <property type="entry name" value="PDZ"/>
    <property type="match status" value="1"/>
</dbReference>
<evidence type="ECO:0000259" key="5">
    <source>
        <dbReference type="PROSITE" id="PS50106"/>
    </source>
</evidence>
<dbReference type="InterPro" id="IPR001478">
    <property type="entry name" value="PDZ"/>
</dbReference>
<dbReference type="EMBL" id="CABL01000001">
    <property type="protein sequence ID" value="CBH74174.1"/>
    <property type="molecule type" value="Genomic_DNA"/>
</dbReference>
<dbReference type="CDD" id="cd07560">
    <property type="entry name" value="Peptidase_S41_CPP"/>
    <property type="match status" value="1"/>
</dbReference>
<dbReference type="Gene3D" id="2.30.42.10">
    <property type="match status" value="1"/>
</dbReference>
<dbReference type="SMART" id="SM00245">
    <property type="entry name" value="TSPc"/>
    <property type="match status" value="1"/>
</dbReference>
<dbReference type="Pfam" id="PF03572">
    <property type="entry name" value="Peptidase_S41"/>
    <property type="match status" value="1"/>
</dbReference>
<dbReference type="Gene3D" id="3.90.226.10">
    <property type="entry name" value="2-enoyl-CoA Hydratase, Chain A, domain 1"/>
    <property type="match status" value="1"/>
</dbReference>
<dbReference type="InterPro" id="IPR029045">
    <property type="entry name" value="ClpP/crotonase-like_dom_sf"/>
</dbReference>